<reference evidence="1 2" key="2">
    <citation type="journal article" date="2022" name="Mol. Ecol. Resour.">
        <title>The genomes of chicory, endive, great burdock and yacon provide insights into Asteraceae paleo-polyploidization history and plant inulin production.</title>
        <authorList>
            <person name="Fan W."/>
            <person name="Wang S."/>
            <person name="Wang H."/>
            <person name="Wang A."/>
            <person name="Jiang F."/>
            <person name="Liu H."/>
            <person name="Zhao H."/>
            <person name="Xu D."/>
            <person name="Zhang Y."/>
        </authorList>
    </citation>
    <scope>NUCLEOTIDE SEQUENCE [LARGE SCALE GENOMIC DNA]</scope>
    <source>
        <strain evidence="2">cv. Yunnan</strain>
        <tissue evidence="1">Leaves</tissue>
    </source>
</reference>
<comment type="caution">
    <text evidence="1">The sequence shown here is derived from an EMBL/GenBank/DDBJ whole genome shotgun (WGS) entry which is preliminary data.</text>
</comment>
<gene>
    <name evidence="1" type="ORF">L1987_61747</name>
</gene>
<reference evidence="2" key="1">
    <citation type="journal article" date="2022" name="Mol. Ecol. Resour.">
        <title>The genomes of chicory, endive, great burdock and yacon provide insights into Asteraceae palaeo-polyploidization history and plant inulin production.</title>
        <authorList>
            <person name="Fan W."/>
            <person name="Wang S."/>
            <person name="Wang H."/>
            <person name="Wang A."/>
            <person name="Jiang F."/>
            <person name="Liu H."/>
            <person name="Zhao H."/>
            <person name="Xu D."/>
            <person name="Zhang Y."/>
        </authorList>
    </citation>
    <scope>NUCLEOTIDE SEQUENCE [LARGE SCALE GENOMIC DNA]</scope>
    <source>
        <strain evidence="2">cv. Yunnan</strain>
    </source>
</reference>
<organism evidence="1 2">
    <name type="scientific">Smallanthus sonchifolius</name>
    <dbReference type="NCBI Taxonomy" id="185202"/>
    <lineage>
        <taxon>Eukaryota</taxon>
        <taxon>Viridiplantae</taxon>
        <taxon>Streptophyta</taxon>
        <taxon>Embryophyta</taxon>
        <taxon>Tracheophyta</taxon>
        <taxon>Spermatophyta</taxon>
        <taxon>Magnoliopsida</taxon>
        <taxon>eudicotyledons</taxon>
        <taxon>Gunneridae</taxon>
        <taxon>Pentapetalae</taxon>
        <taxon>asterids</taxon>
        <taxon>campanulids</taxon>
        <taxon>Asterales</taxon>
        <taxon>Asteraceae</taxon>
        <taxon>Asteroideae</taxon>
        <taxon>Heliantheae alliance</taxon>
        <taxon>Millerieae</taxon>
        <taxon>Smallanthus</taxon>
    </lineage>
</organism>
<keyword evidence="2" id="KW-1185">Reference proteome</keyword>
<accession>A0ACB9C8F8</accession>
<sequence>MMERSKFEEGCGAYWKVTMKVIKRRRSLERRNAIAMPNEGRYMQLSTIISLEKKKSRALEIETEWGFRANPGFSFHFSLILTLQISLPSDNTPDFMSAGLLAATGAPSKLCFPSALFFLCSVLCWCSQQGVLLCFPTVSMPLRPKRVCSGGECFGGFHINRLFNIFLFFRGPLT</sequence>
<evidence type="ECO:0000313" key="1">
    <source>
        <dbReference type="EMBL" id="KAI3730576.1"/>
    </source>
</evidence>
<name>A0ACB9C8F8_9ASTR</name>
<dbReference type="EMBL" id="CM042038">
    <property type="protein sequence ID" value="KAI3730576.1"/>
    <property type="molecule type" value="Genomic_DNA"/>
</dbReference>
<dbReference type="Proteomes" id="UP001056120">
    <property type="component" value="Linkage Group LG21"/>
</dbReference>
<evidence type="ECO:0000313" key="2">
    <source>
        <dbReference type="Proteomes" id="UP001056120"/>
    </source>
</evidence>
<protein>
    <submittedName>
        <fullName evidence="1">Uncharacterized protein</fullName>
    </submittedName>
</protein>
<proteinExistence type="predicted"/>